<evidence type="ECO:0000313" key="4">
    <source>
        <dbReference type="Proteomes" id="UP000509367"/>
    </source>
</evidence>
<keyword evidence="4" id="KW-1185">Reference proteome</keyword>
<dbReference type="EMBL" id="CP054836">
    <property type="protein sequence ID" value="QKV17286.1"/>
    <property type="molecule type" value="Genomic_DNA"/>
</dbReference>
<dbReference type="GO" id="GO:0016787">
    <property type="term" value="F:hydrolase activity"/>
    <property type="evidence" value="ECO:0007669"/>
    <property type="project" value="UniProtKB-KW"/>
</dbReference>
<name>A0A6N1V8J4_9HYPH</name>
<dbReference type="SMART" id="SM00849">
    <property type="entry name" value="Lactamase_B"/>
    <property type="match status" value="1"/>
</dbReference>
<dbReference type="AlphaFoldDB" id="A0A6N1V8J4"/>
<keyword evidence="1" id="KW-0732">Signal</keyword>
<keyword evidence="3" id="KW-0378">Hydrolase</keyword>
<dbReference type="CDD" id="cd16280">
    <property type="entry name" value="metallo-hydrolase-like_MBL-fold"/>
    <property type="match status" value="1"/>
</dbReference>
<dbReference type="PANTHER" id="PTHR42951">
    <property type="entry name" value="METALLO-BETA-LACTAMASE DOMAIN-CONTAINING"/>
    <property type="match status" value="1"/>
</dbReference>
<dbReference type="Gene3D" id="3.60.15.10">
    <property type="entry name" value="Ribonuclease Z/Hydroxyacylglutathione hydrolase-like"/>
    <property type="match status" value="1"/>
</dbReference>
<feature type="chain" id="PRO_5026755392" evidence="1">
    <location>
        <begin position="26"/>
        <end position="324"/>
    </location>
</feature>
<evidence type="ECO:0000313" key="3">
    <source>
        <dbReference type="EMBL" id="QKV17286.1"/>
    </source>
</evidence>
<dbReference type="SUPFAM" id="SSF56281">
    <property type="entry name" value="Metallo-hydrolase/oxidoreductase"/>
    <property type="match status" value="1"/>
</dbReference>
<accession>A0A6N1V8J4</accession>
<gene>
    <name evidence="3" type="ORF">HTY61_01810</name>
</gene>
<evidence type="ECO:0000259" key="2">
    <source>
        <dbReference type="SMART" id="SM00849"/>
    </source>
</evidence>
<protein>
    <submittedName>
        <fullName evidence="3">MBL fold metallo-hydrolase</fullName>
    </submittedName>
</protein>
<organism evidence="3 4">
    <name type="scientific">Oricola thermophila</name>
    <dbReference type="NCBI Taxonomy" id="2742145"/>
    <lineage>
        <taxon>Bacteria</taxon>
        <taxon>Pseudomonadati</taxon>
        <taxon>Pseudomonadota</taxon>
        <taxon>Alphaproteobacteria</taxon>
        <taxon>Hyphomicrobiales</taxon>
        <taxon>Ahrensiaceae</taxon>
        <taxon>Oricola</taxon>
    </lineage>
</organism>
<reference evidence="3 4" key="1">
    <citation type="submission" date="2020-06" db="EMBL/GenBank/DDBJ databases">
        <title>Oricola thermophila sp. nov. isolated from a tidal sediments.</title>
        <authorList>
            <person name="Kwon K.K."/>
            <person name="Yang S.-H."/>
            <person name="Park M.-J."/>
        </authorList>
    </citation>
    <scope>NUCLEOTIDE SEQUENCE [LARGE SCALE GENOMIC DNA]</scope>
    <source>
        <strain evidence="3 4">MEBiC13590</strain>
    </source>
</reference>
<evidence type="ECO:0000256" key="1">
    <source>
        <dbReference type="SAM" id="SignalP"/>
    </source>
</evidence>
<dbReference type="KEGG" id="orm:HTY61_01810"/>
<dbReference type="Proteomes" id="UP000509367">
    <property type="component" value="Chromosome"/>
</dbReference>
<dbReference type="InterPro" id="IPR050855">
    <property type="entry name" value="NDM-1-like"/>
</dbReference>
<feature type="domain" description="Metallo-beta-lactamase" evidence="2">
    <location>
        <begin position="86"/>
        <end position="273"/>
    </location>
</feature>
<dbReference type="InterPro" id="IPR001279">
    <property type="entry name" value="Metallo-B-lactamas"/>
</dbReference>
<sequence length="324" mass="34827">MAKVLDVKHAALAAGLLVAAGAASAPVGAEPLFEGCPSGPILERFVEFGRTGKMPPDLGKWLNTPDAQYVEPWKPFDNVDYVGICWVSAWLIHTDDGVVLIDTLYGPFVDTLVENIRKTGTDLADIRYVLMTHGHFDHAGGAAALKPMLPNATFVMTRQGWDEAIESSRASQGGPRAWDMIEPEMVVADGDEITLGGNTFTVIETPGHTWGTASYAYDVRDGDETHRAITIGGLGLNAIEGPSQVEAYIESVDKVRSLVEVGGVPVEVHLTTHGFSDNLEENRQALAARAPGVPNVFVNPQGLLKQLATLRGGAVERLHVERNK</sequence>
<dbReference type="RefSeq" id="WP_175275182.1">
    <property type="nucleotide sequence ID" value="NZ_CP054836.1"/>
</dbReference>
<dbReference type="InterPro" id="IPR036866">
    <property type="entry name" value="RibonucZ/Hydroxyglut_hydro"/>
</dbReference>
<proteinExistence type="predicted"/>
<feature type="signal peptide" evidence="1">
    <location>
        <begin position="1"/>
        <end position="25"/>
    </location>
</feature>
<dbReference type="Pfam" id="PF00753">
    <property type="entry name" value="Lactamase_B"/>
    <property type="match status" value="1"/>
</dbReference>